<dbReference type="EMBL" id="MU404351">
    <property type="protein sequence ID" value="KAI1616565.1"/>
    <property type="molecule type" value="Genomic_DNA"/>
</dbReference>
<sequence>MITCKGTDANARVLQATRNHGCHYHGAIVSSLLFWPVAHLVDSSSCSDTVWRCSGHKTDGQEFRIGIDPFSQQILQYYDCNVLEPGLTAVIPTSNFYTLGFEIDIVSQLPTASMTAALYLGLIDPPSNRTAGGASYSSIAMCSQCTDISSSIRNISYEGVLWYLTLPSGCTIGPTFGADQLGTIVNTKYVIKNSDNTNSSLFSFETLMTPDDSYRTASAFRCSLYPCVNTYAGNVSNGILQKRLVTSQRVSFHGSDSIFCLVGLRTKSSSHGSHRPVYKGGRVGFTPYNSSSSKGEWWANDCIWTLGLIQTGEIPNILNGLFDNQNVSYYGEVAQGPIWLLNLWNSGAGNLPHFQQTADGLANAITAVMRQQGDNSSAGLATGTVQGLQTCIGVQWAWLSFPAALLLLSIVFFLTATSKVSLSAMRNVWRASSLTLLFHGLSKDLLRKDADDGSSLEDAAYRVKARLDCLGDEFAFTEIGAVDERSFEYEEDQFRNQI</sequence>
<gene>
    <name evidence="2" type="ORF">EDD36DRAFT_484327</name>
</gene>
<evidence type="ECO:0000256" key="1">
    <source>
        <dbReference type="SAM" id="Phobius"/>
    </source>
</evidence>
<keyword evidence="1" id="KW-0812">Transmembrane</keyword>
<accession>A0AAN6E4M6</accession>
<keyword evidence="1" id="KW-1133">Transmembrane helix</keyword>
<comment type="caution">
    <text evidence="2">The sequence shown here is derived from an EMBL/GenBank/DDBJ whole genome shotgun (WGS) entry which is preliminary data.</text>
</comment>
<evidence type="ECO:0000313" key="2">
    <source>
        <dbReference type="EMBL" id="KAI1616565.1"/>
    </source>
</evidence>
<dbReference type="AlphaFoldDB" id="A0AAN6E4M6"/>
<organism evidence="2 3">
    <name type="scientific">Exophiala viscosa</name>
    <dbReference type="NCBI Taxonomy" id="2486360"/>
    <lineage>
        <taxon>Eukaryota</taxon>
        <taxon>Fungi</taxon>
        <taxon>Dikarya</taxon>
        <taxon>Ascomycota</taxon>
        <taxon>Pezizomycotina</taxon>
        <taxon>Eurotiomycetes</taxon>
        <taxon>Chaetothyriomycetidae</taxon>
        <taxon>Chaetothyriales</taxon>
        <taxon>Herpotrichiellaceae</taxon>
        <taxon>Exophiala</taxon>
    </lineage>
</organism>
<feature type="transmembrane region" description="Helical" evidence="1">
    <location>
        <begin position="396"/>
        <end position="416"/>
    </location>
</feature>
<proteinExistence type="predicted"/>
<dbReference type="PANTHER" id="PTHR35394">
    <property type="entry name" value="DUF3176 DOMAIN-CONTAINING PROTEIN"/>
    <property type="match status" value="1"/>
</dbReference>
<name>A0AAN6E4M6_9EURO</name>
<reference evidence="2" key="1">
    <citation type="journal article" date="2022" name="bioRxiv">
        <title>Deciphering the potential niche of two novel black yeast fungi from a biological soil crust based on their genomes, phenotypes, and melanin regulation.</title>
        <authorList>
            <consortium name="DOE Joint Genome Institute"/>
            <person name="Carr E.C."/>
            <person name="Barton Q."/>
            <person name="Grambo S."/>
            <person name="Sullivan M."/>
            <person name="Renfro C.M."/>
            <person name="Kuo A."/>
            <person name="Pangilinan J."/>
            <person name="Lipzen A."/>
            <person name="Keymanesh K."/>
            <person name="Savage E."/>
            <person name="Barry K."/>
            <person name="Grigoriev I.V."/>
            <person name="Riekhof W.R."/>
            <person name="Harris S.S."/>
        </authorList>
    </citation>
    <scope>NUCLEOTIDE SEQUENCE</scope>
    <source>
        <strain evidence="2">JF 03-4F</strain>
    </source>
</reference>
<keyword evidence="3" id="KW-1185">Reference proteome</keyword>
<keyword evidence="1" id="KW-0472">Membrane</keyword>
<dbReference type="PANTHER" id="PTHR35394:SF5">
    <property type="entry name" value="DUF3176 DOMAIN-CONTAINING PROTEIN"/>
    <property type="match status" value="1"/>
</dbReference>
<protein>
    <submittedName>
        <fullName evidence="2">Uncharacterized protein</fullName>
    </submittedName>
</protein>
<evidence type="ECO:0000313" key="3">
    <source>
        <dbReference type="Proteomes" id="UP001203852"/>
    </source>
</evidence>
<dbReference type="Proteomes" id="UP001203852">
    <property type="component" value="Unassembled WGS sequence"/>
</dbReference>